<dbReference type="KEGG" id="vg:16574706"/>
<dbReference type="EMBL" id="KF147891">
    <property type="protein sequence ID" value="AGS81904.1"/>
    <property type="molecule type" value="Genomic_DNA"/>
</dbReference>
<dbReference type="GeneID" id="16574706"/>
<reference evidence="1 2" key="1">
    <citation type="journal article" date="2014" name="Genome Announc.">
        <title>Complete Genome Sequence of the Novel Giant Pseudomonas Phage PaBG.</title>
        <authorList>
            <person name="Sykilinda N.N."/>
            <person name="Bondar A.A."/>
            <person name="Gorshkova A.S."/>
            <person name="Kurochkina L.P."/>
            <person name="Kulikov E.E."/>
            <person name="Shneider M.M."/>
            <person name="Kadykov V.A."/>
            <person name="Solovjeva N.V."/>
            <person name="Kabilov M.R."/>
            <person name="Mesyanzhinov V.V."/>
            <person name="Vlassov V.V."/>
            <person name="Drukker V.V."/>
            <person name="Miroshnikov K.A."/>
        </authorList>
    </citation>
    <scope>NUCLEOTIDE SEQUENCE [LARGE SCALE GENOMIC DNA]</scope>
</reference>
<evidence type="ECO:0000313" key="2">
    <source>
        <dbReference type="Proteomes" id="UP000015545"/>
    </source>
</evidence>
<organism evidence="1 2">
    <name type="scientific">Pseudomonas phage PaBG</name>
    <dbReference type="NCBI Taxonomy" id="1335230"/>
    <lineage>
        <taxon>Viruses</taxon>
        <taxon>Duplodnaviria</taxon>
        <taxon>Heunggongvirae</taxon>
        <taxon>Uroviricota</taxon>
        <taxon>Caudoviricetes</taxon>
        <taxon>Baikalvirus</taxon>
        <taxon>Baikalvirus PaBG</taxon>
    </lineage>
</organism>
<keyword evidence="2" id="KW-1185">Reference proteome</keyword>
<gene>
    <name evidence="1" type="ORF">PaBG_00020</name>
</gene>
<proteinExistence type="predicted"/>
<evidence type="ECO:0000313" key="1">
    <source>
        <dbReference type="EMBL" id="AGS81904.1"/>
    </source>
</evidence>
<sequence length="293" mass="33354">MRLTNMGVKTAKKVQEPKFHIINMPALMRMLHGALRGKIPKLPKGCTHAVYSPTGEMDPLTALWETEVKGKTTLCECEVLGEVNDVVLTDAWGVKCLQRGGLRLDEYKVLQLLIKPQQDVKALNAEIKARPSKDPRPKELQTKVKPAFFFKKGKAPKGKQAMDVINDNGRLLNWEGKRAGFWRQNVNFTRDDTLPFPVVTTARGYDKVAKGKFLLRLAEVEHLALVNRYRGWSQHRWTGEANGSTEFFFRDWRWPAGYSTYLKAGVLPSREFYQFITGEDLASLPSYNKENAQ</sequence>
<dbReference type="Proteomes" id="UP000015545">
    <property type="component" value="Segment"/>
</dbReference>
<dbReference type="OrthoDB" id="39748at10239"/>
<protein>
    <submittedName>
        <fullName evidence="1">Uncharacterized protein</fullName>
    </submittedName>
</protein>
<accession>S5VM28</accession>
<name>S5VM28_9CAUD</name>